<dbReference type="AlphaFoldDB" id="A0A6B1D2N9"/>
<accession>A0A6B1D2N9</accession>
<protein>
    <submittedName>
        <fullName evidence="2">DUF1828 domain-containing protein</fullName>
    </submittedName>
</protein>
<feature type="domain" description="DUF1828" evidence="1">
    <location>
        <begin position="32"/>
        <end position="122"/>
    </location>
</feature>
<dbReference type="Pfam" id="PF08861">
    <property type="entry name" value="DUF1828"/>
    <property type="match status" value="1"/>
</dbReference>
<gene>
    <name evidence="2" type="ORF">F4X14_01825</name>
</gene>
<evidence type="ECO:0000313" key="2">
    <source>
        <dbReference type="EMBL" id="MYC93683.1"/>
    </source>
</evidence>
<organism evidence="2">
    <name type="scientific">Caldilineaceae bacterium SB0661_bin_32</name>
    <dbReference type="NCBI Taxonomy" id="2605255"/>
    <lineage>
        <taxon>Bacteria</taxon>
        <taxon>Bacillati</taxon>
        <taxon>Chloroflexota</taxon>
        <taxon>Caldilineae</taxon>
        <taxon>Caldilineales</taxon>
        <taxon>Caldilineaceae</taxon>
    </lineage>
</organism>
<sequence length="259" mass="28712">MNDVILCTALQQAVPPLFVCSPAPQEGVRVRTPMLYPDGGVVDVFVLEGNNGYIVTDFGDALGWLGLQSVTQRRSPKQNALIQDVCQTLRIEIDRDRLMLRGVAGGALGESVLRVAQAAVRVSDLWFTLRNQAIQSTAAEVDEWLREREIVFETRVSKQGRSTQNWTIDFETRTDNRTCFVFLLATGARGAVRRMTEHVVAGCVDLNHLKGNQPDLVFVSLFDDTEDVWLPADFDLVGGLSEIALWSHPDELESLLIAA</sequence>
<reference evidence="2" key="1">
    <citation type="submission" date="2019-09" db="EMBL/GenBank/DDBJ databases">
        <title>Characterisation of the sponge microbiome using genome-centric metagenomics.</title>
        <authorList>
            <person name="Engelberts J.P."/>
            <person name="Robbins S.J."/>
            <person name="De Goeij J.M."/>
            <person name="Aranda M."/>
            <person name="Bell S.C."/>
            <person name="Webster N.S."/>
        </authorList>
    </citation>
    <scope>NUCLEOTIDE SEQUENCE</scope>
    <source>
        <strain evidence="2">SB0661_bin_32</strain>
    </source>
</reference>
<dbReference type="EMBL" id="VXMH01000014">
    <property type="protein sequence ID" value="MYC93683.1"/>
    <property type="molecule type" value="Genomic_DNA"/>
</dbReference>
<evidence type="ECO:0000259" key="1">
    <source>
        <dbReference type="Pfam" id="PF08861"/>
    </source>
</evidence>
<name>A0A6B1D2N9_9CHLR</name>
<proteinExistence type="predicted"/>
<dbReference type="InterPro" id="IPR014960">
    <property type="entry name" value="DUF1828"/>
</dbReference>
<comment type="caution">
    <text evidence="2">The sequence shown here is derived from an EMBL/GenBank/DDBJ whole genome shotgun (WGS) entry which is preliminary data.</text>
</comment>